<keyword evidence="4 7" id="KW-0812">Transmembrane</keyword>
<name>A0A164BHR6_9MYCO</name>
<feature type="transmembrane region" description="Helical" evidence="7">
    <location>
        <begin position="130"/>
        <end position="151"/>
    </location>
</feature>
<feature type="transmembrane region" description="Helical" evidence="7">
    <location>
        <begin position="171"/>
        <end position="193"/>
    </location>
</feature>
<accession>A0A164BHR6</accession>
<evidence type="ECO:0000256" key="7">
    <source>
        <dbReference type="SAM" id="Phobius"/>
    </source>
</evidence>
<dbReference type="PANTHER" id="PTHR43867:SF2">
    <property type="entry name" value="CELLULOSE SYNTHASE CATALYTIC SUBUNIT A [UDP-FORMING]"/>
    <property type="match status" value="1"/>
</dbReference>
<evidence type="ECO:0000256" key="4">
    <source>
        <dbReference type="ARBA" id="ARBA00022692"/>
    </source>
</evidence>
<keyword evidence="5 7" id="KW-1133">Transmembrane helix</keyword>
<keyword evidence="2" id="KW-0328">Glycosyltransferase</keyword>
<keyword evidence="6 7" id="KW-0472">Membrane</keyword>
<keyword evidence="3" id="KW-0808">Transferase</keyword>
<feature type="transmembrane region" description="Helical" evidence="7">
    <location>
        <begin position="101"/>
        <end position="123"/>
    </location>
</feature>
<dbReference type="InterPro" id="IPR001173">
    <property type="entry name" value="Glyco_trans_2-like"/>
</dbReference>
<dbReference type="InterPro" id="IPR029044">
    <property type="entry name" value="Nucleotide-diphossugar_trans"/>
</dbReference>
<evidence type="ECO:0000313" key="10">
    <source>
        <dbReference type="Proteomes" id="UP000077342"/>
    </source>
</evidence>
<reference evidence="10" key="1">
    <citation type="submission" date="2016-04" db="EMBL/GenBank/DDBJ databases">
        <authorList>
            <person name="Strapagiel D."/>
            <person name="Borowka P."/>
            <person name="Marciniak B."/>
            <person name="Bakula Z."/>
            <person name="Van Ingen J."/>
            <person name="Safianowska A."/>
            <person name="Dziadek J."/>
            <person name="Jagielski T."/>
        </authorList>
    </citation>
    <scope>NUCLEOTIDE SEQUENCE [LARGE SCALE GENOMIC DNA]</scope>
    <source>
        <strain evidence="10">1010001458</strain>
    </source>
</reference>
<sequence length="295" mass="33369">MFYGHNAMWRRSLLQLNGSWLEHYRGNIIVTEDLLKTLGVYANGFTSRYLNISTGEWVPSSLKALEGMWMRWTYGGFQVLFKYFRHIASAKGLSFTQRVDLLTLLVSYAASPLIYPAMFLWFTAFPPGQVAVMTFVINFFPPMLYAGFLWHHHGSVVRLPLIKRVWDLYSGMFLIESFISAVQIRAVVNFMVGKKQGWRITSKAGEEKPRALQVLLHNTLIVTIATLAIAALIVGGWRSELAPNVVISYLVVALIPMQLLLCVIVYGGQVQNRHETITDATIDGLVMRRLSSFAC</sequence>
<comment type="subcellular location">
    <subcellularLocation>
        <location evidence="1">Membrane</location>
        <topology evidence="1">Multi-pass membrane protein</topology>
    </subcellularLocation>
</comment>
<feature type="domain" description="Glycosyltransferase 2-like" evidence="8">
    <location>
        <begin position="2"/>
        <end position="122"/>
    </location>
</feature>
<dbReference type="AlphaFoldDB" id="A0A164BHR6"/>
<dbReference type="PANTHER" id="PTHR43867">
    <property type="entry name" value="CELLULOSE SYNTHASE CATALYTIC SUBUNIT A [UDP-FORMING]"/>
    <property type="match status" value="1"/>
</dbReference>
<dbReference type="SUPFAM" id="SSF53448">
    <property type="entry name" value="Nucleotide-diphospho-sugar transferases"/>
    <property type="match status" value="1"/>
</dbReference>
<keyword evidence="10" id="KW-1185">Reference proteome</keyword>
<evidence type="ECO:0000313" key="9">
    <source>
        <dbReference type="EMBL" id="KZS63502.1"/>
    </source>
</evidence>
<dbReference type="Proteomes" id="UP000077342">
    <property type="component" value="Unassembled WGS sequence"/>
</dbReference>
<dbReference type="GO" id="GO:0016020">
    <property type="term" value="C:membrane"/>
    <property type="evidence" value="ECO:0007669"/>
    <property type="project" value="UniProtKB-SubCell"/>
</dbReference>
<proteinExistence type="predicted"/>
<dbReference type="InterPro" id="IPR050321">
    <property type="entry name" value="Glycosyltr_2/OpgH_subfam"/>
</dbReference>
<feature type="transmembrane region" description="Helical" evidence="7">
    <location>
        <begin position="246"/>
        <end position="266"/>
    </location>
</feature>
<evidence type="ECO:0000256" key="6">
    <source>
        <dbReference type="ARBA" id="ARBA00023136"/>
    </source>
</evidence>
<feature type="transmembrane region" description="Helical" evidence="7">
    <location>
        <begin position="214"/>
        <end position="234"/>
    </location>
</feature>
<evidence type="ECO:0000259" key="8">
    <source>
        <dbReference type="Pfam" id="PF13632"/>
    </source>
</evidence>
<gene>
    <name evidence="9" type="ORF">A4G28_09940</name>
</gene>
<organism evidence="9 10">
    <name type="scientific">Mycobacterium ostraviense</name>
    <dbReference type="NCBI Taxonomy" id="2738409"/>
    <lineage>
        <taxon>Bacteria</taxon>
        <taxon>Bacillati</taxon>
        <taxon>Actinomycetota</taxon>
        <taxon>Actinomycetes</taxon>
        <taxon>Mycobacteriales</taxon>
        <taxon>Mycobacteriaceae</taxon>
        <taxon>Mycobacterium</taxon>
    </lineage>
</organism>
<evidence type="ECO:0000256" key="2">
    <source>
        <dbReference type="ARBA" id="ARBA00022676"/>
    </source>
</evidence>
<evidence type="ECO:0000256" key="3">
    <source>
        <dbReference type="ARBA" id="ARBA00022679"/>
    </source>
</evidence>
<evidence type="ECO:0000256" key="5">
    <source>
        <dbReference type="ARBA" id="ARBA00022989"/>
    </source>
</evidence>
<comment type="caution">
    <text evidence="9">The sequence shown here is derived from an EMBL/GenBank/DDBJ whole genome shotgun (WGS) entry which is preliminary data.</text>
</comment>
<dbReference type="GO" id="GO:0016757">
    <property type="term" value="F:glycosyltransferase activity"/>
    <property type="evidence" value="ECO:0007669"/>
    <property type="project" value="UniProtKB-KW"/>
</dbReference>
<dbReference type="EMBL" id="LWCI01000098">
    <property type="protein sequence ID" value="KZS63502.1"/>
    <property type="molecule type" value="Genomic_DNA"/>
</dbReference>
<evidence type="ECO:0000256" key="1">
    <source>
        <dbReference type="ARBA" id="ARBA00004141"/>
    </source>
</evidence>
<dbReference type="Pfam" id="PF13632">
    <property type="entry name" value="Glyco_trans_2_3"/>
    <property type="match status" value="1"/>
</dbReference>
<protein>
    <recommendedName>
        <fullName evidence="8">Glycosyltransferase 2-like domain-containing protein</fullName>
    </recommendedName>
</protein>